<feature type="compositionally biased region" description="Basic and acidic residues" evidence="7">
    <location>
        <begin position="240"/>
        <end position="253"/>
    </location>
</feature>
<dbReference type="AlphaFoldDB" id="A0A8C4R761"/>
<keyword evidence="4" id="KW-0963">Cytoplasm</keyword>
<evidence type="ECO:0000256" key="1">
    <source>
        <dbReference type="ARBA" id="ARBA00004173"/>
    </source>
</evidence>
<dbReference type="Gene3D" id="1.25.10.10">
    <property type="entry name" value="Leucine-rich Repeat Variant"/>
    <property type="match status" value="2"/>
</dbReference>
<evidence type="ECO:0000313" key="8">
    <source>
        <dbReference type="Ensembl" id="ENSEBUP00000025921.1"/>
    </source>
</evidence>
<accession>A0A8C4R761</accession>
<dbReference type="GeneTree" id="ENSGT00390000014293"/>
<evidence type="ECO:0000256" key="5">
    <source>
        <dbReference type="ARBA" id="ARBA00022824"/>
    </source>
</evidence>
<dbReference type="GO" id="GO:0005085">
    <property type="term" value="F:guanyl-nucleotide exchange factor activity"/>
    <property type="evidence" value="ECO:0007669"/>
    <property type="project" value="InterPro"/>
</dbReference>
<evidence type="ECO:0000256" key="3">
    <source>
        <dbReference type="ARBA" id="ARBA00004514"/>
    </source>
</evidence>
<evidence type="ECO:0000313" key="9">
    <source>
        <dbReference type="Proteomes" id="UP000694388"/>
    </source>
</evidence>
<evidence type="ECO:0000256" key="7">
    <source>
        <dbReference type="SAM" id="MobiDB-lite"/>
    </source>
</evidence>
<reference evidence="8" key="2">
    <citation type="submission" date="2025-09" db="UniProtKB">
        <authorList>
            <consortium name="Ensembl"/>
        </authorList>
    </citation>
    <scope>IDENTIFICATION</scope>
</reference>
<dbReference type="GO" id="GO:0005739">
    <property type="term" value="C:mitochondrion"/>
    <property type="evidence" value="ECO:0007669"/>
    <property type="project" value="UniProtKB-SubCell"/>
</dbReference>
<dbReference type="SUPFAM" id="SSF48371">
    <property type="entry name" value="ARM repeat"/>
    <property type="match status" value="2"/>
</dbReference>
<sequence>MDELLERLGRVTLQESEKQAGQRTGEAEICLDTMLKTLSSDWTEKEELNALSSLTPFLSPSHPLADKAAQVVAEVAKKEVHRSVCISLLSSLLSLLDSEQPKVLLHTGRALGNICYDNPPAQEVVSQTDAPILALGLLKSNHTPRVCAVLAGFIGNCCRGDEPLQRRLVQAGLLGNLSTLLERVRCHGNLTDMVLVALGNVASLDLSREEILKTPLCSQLVALLRDSVERKQTVDCQGTPEHETESQGESERERRETILDVIAAMAEHDEVKERLVSAGLPQLLLRAVKECQKGSQGEHPGSEERLAELKAASDLLVLLLLGEVAMQNVFGEGEDSVLSATLHWLDSPTPHLQLAGALAIANFARSDDNCIRLVKGEAVPRLLELLRRQAPPSTEDGGNGSQVPYDETLQHAALSALRNLAIPAVNKPRLVEFGVLDTVLAFLPTNSSPVQFRLIGTLRMLTEGQSSVALCLGQRSDVAHRLVEWSEGRSQSTGVVAEASRLLSALPRHSRDKEVCRVSVEVGAVVPLVAMINSQFPLMQCEALLALTIISQFCLEKAVPYFHDSGLIEVLTTLFRSAASATSSPPPSPSPTHPEVPPEVIANGLALLASVLHSGERDFAIFCDLRIKNTKTHKCLVYANIVLAFSFPLPPLPHFSTFF</sequence>
<dbReference type="Proteomes" id="UP000694388">
    <property type="component" value="Unplaced"/>
</dbReference>
<dbReference type="SMART" id="SM00185">
    <property type="entry name" value="ARM"/>
    <property type="match status" value="6"/>
</dbReference>
<evidence type="ECO:0000256" key="4">
    <source>
        <dbReference type="ARBA" id="ARBA00022490"/>
    </source>
</evidence>
<keyword evidence="5" id="KW-0256">Endoplasmic reticulum</keyword>
<name>A0A8C4R761_EPTBU</name>
<comment type="subcellular location">
    <subcellularLocation>
        <location evidence="3">Cytoplasm</location>
        <location evidence="3">Cytosol</location>
    </subcellularLocation>
    <subcellularLocation>
        <location evidence="2">Endoplasmic reticulum</location>
    </subcellularLocation>
    <subcellularLocation>
        <location evidence="1">Mitochondrion</location>
    </subcellularLocation>
</comment>
<evidence type="ECO:0000256" key="2">
    <source>
        <dbReference type="ARBA" id="ARBA00004240"/>
    </source>
</evidence>
<dbReference type="InterPro" id="IPR040144">
    <property type="entry name" value="RAP1GDS1"/>
</dbReference>
<dbReference type="InterPro" id="IPR016024">
    <property type="entry name" value="ARM-type_fold"/>
</dbReference>
<feature type="region of interest" description="Disordered" evidence="7">
    <location>
        <begin position="233"/>
        <end position="253"/>
    </location>
</feature>
<dbReference type="PANTHER" id="PTHR10957">
    <property type="entry name" value="RAP1 GTPASE-GDP DISSOCIATION STIMULATOR 1"/>
    <property type="match status" value="1"/>
</dbReference>
<dbReference type="GO" id="GO:0005783">
    <property type="term" value="C:endoplasmic reticulum"/>
    <property type="evidence" value="ECO:0007669"/>
    <property type="project" value="UniProtKB-SubCell"/>
</dbReference>
<reference evidence="8" key="1">
    <citation type="submission" date="2025-08" db="UniProtKB">
        <authorList>
            <consortium name="Ensembl"/>
        </authorList>
    </citation>
    <scope>IDENTIFICATION</scope>
</reference>
<dbReference type="Ensembl" id="ENSEBUT00000026497.1">
    <property type="protein sequence ID" value="ENSEBUP00000025921.1"/>
    <property type="gene ID" value="ENSEBUG00000015965.1"/>
</dbReference>
<keyword evidence="6" id="KW-0496">Mitochondrion</keyword>
<dbReference type="InterPro" id="IPR011989">
    <property type="entry name" value="ARM-like"/>
</dbReference>
<proteinExistence type="predicted"/>
<dbReference type="InterPro" id="IPR000225">
    <property type="entry name" value="Armadillo"/>
</dbReference>
<dbReference type="GO" id="GO:0005829">
    <property type="term" value="C:cytosol"/>
    <property type="evidence" value="ECO:0007669"/>
    <property type="project" value="UniProtKB-SubCell"/>
</dbReference>
<evidence type="ECO:0000256" key="6">
    <source>
        <dbReference type="ARBA" id="ARBA00023128"/>
    </source>
</evidence>
<organism evidence="8 9">
    <name type="scientific">Eptatretus burgeri</name>
    <name type="common">Inshore hagfish</name>
    <dbReference type="NCBI Taxonomy" id="7764"/>
    <lineage>
        <taxon>Eukaryota</taxon>
        <taxon>Metazoa</taxon>
        <taxon>Chordata</taxon>
        <taxon>Craniata</taxon>
        <taxon>Vertebrata</taxon>
        <taxon>Cyclostomata</taxon>
        <taxon>Myxini</taxon>
        <taxon>Myxiniformes</taxon>
        <taxon>Myxinidae</taxon>
        <taxon>Eptatretinae</taxon>
        <taxon>Eptatretus</taxon>
    </lineage>
</organism>
<keyword evidence="9" id="KW-1185">Reference proteome</keyword>
<protein>
    <submittedName>
        <fullName evidence="8">Si:dkey-191g9.5</fullName>
    </submittedName>
</protein>